<accession>A0A084VCG4</accession>
<feature type="compositionally biased region" description="Basic and acidic residues" evidence="1">
    <location>
        <begin position="25"/>
        <end position="37"/>
    </location>
</feature>
<evidence type="ECO:0000313" key="3">
    <source>
        <dbReference type="EnsemblMetazoa" id="ASIC002536-PA"/>
    </source>
</evidence>
<feature type="compositionally biased region" description="Low complexity" evidence="1">
    <location>
        <begin position="40"/>
        <end position="49"/>
    </location>
</feature>
<dbReference type="STRING" id="74873.A0A084VCG4"/>
<feature type="compositionally biased region" description="Acidic residues" evidence="1">
    <location>
        <begin position="66"/>
        <end position="75"/>
    </location>
</feature>
<dbReference type="PANTHER" id="PTHR33053">
    <property type="entry name" value="PROTEIN, PUTATIVE-RELATED"/>
    <property type="match status" value="1"/>
</dbReference>
<name>A0A084VCG4_ANOSI</name>
<proteinExistence type="predicted"/>
<keyword evidence="4" id="KW-1185">Reference proteome</keyword>
<feature type="region of interest" description="Disordered" evidence="1">
    <location>
        <begin position="57"/>
        <end position="76"/>
    </location>
</feature>
<feature type="compositionally biased region" description="Basic and acidic residues" evidence="1">
    <location>
        <begin position="1"/>
        <end position="12"/>
    </location>
</feature>
<organism evidence="2">
    <name type="scientific">Anopheles sinensis</name>
    <name type="common">Mosquito</name>
    <dbReference type="NCBI Taxonomy" id="74873"/>
    <lineage>
        <taxon>Eukaryota</taxon>
        <taxon>Metazoa</taxon>
        <taxon>Ecdysozoa</taxon>
        <taxon>Arthropoda</taxon>
        <taxon>Hexapoda</taxon>
        <taxon>Insecta</taxon>
        <taxon>Pterygota</taxon>
        <taxon>Neoptera</taxon>
        <taxon>Endopterygota</taxon>
        <taxon>Diptera</taxon>
        <taxon>Nematocera</taxon>
        <taxon>Culicoidea</taxon>
        <taxon>Culicidae</taxon>
        <taxon>Anophelinae</taxon>
        <taxon>Anopheles</taxon>
    </lineage>
</organism>
<reference evidence="2 4" key="1">
    <citation type="journal article" date="2014" name="BMC Genomics">
        <title>Genome sequence of Anopheles sinensis provides insight into genetics basis of mosquito competence for malaria parasites.</title>
        <authorList>
            <person name="Zhou D."/>
            <person name="Zhang D."/>
            <person name="Ding G."/>
            <person name="Shi L."/>
            <person name="Hou Q."/>
            <person name="Ye Y."/>
            <person name="Xu Y."/>
            <person name="Zhou H."/>
            <person name="Xiong C."/>
            <person name="Li S."/>
            <person name="Yu J."/>
            <person name="Hong S."/>
            <person name="Yu X."/>
            <person name="Zou P."/>
            <person name="Chen C."/>
            <person name="Chang X."/>
            <person name="Wang W."/>
            <person name="Lv Y."/>
            <person name="Sun Y."/>
            <person name="Ma L."/>
            <person name="Shen B."/>
            <person name="Zhu C."/>
        </authorList>
    </citation>
    <scope>NUCLEOTIDE SEQUENCE [LARGE SCALE GENOMIC DNA]</scope>
</reference>
<reference evidence="3" key="2">
    <citation type="submission" date="2020-05" db="UniProtKB">
        <authorList>
            <consortium name="EnsemblMetazoa"/>
        </authorList>
    </citation>
    <scope>IDENTIFICATION</scope>
</reference>
<evidence type="ECO:0000313" key="4">
    <source>
        <dbReference type="Proteomes" id="UP000030765"/>
    </source>
</evidence>
<gene>
    <name evidence="2" type="ORF">ZHAS_00002536</name>
</gene>
<dbReference type="OrthoDB" id="7741044at2759"/>
<dbReference type="VEuPathDB" id="VectorBase:ASIC002536"/>
<dbReference type="PANTHER" id="PTHR33053:SF9">
    <property type="entry name" value="AGAP000105-PA"/>
    <property type="match status" value="1"/>
</dbReference>
<dbReference type="VEuPathDB" id="VectorBase:ASIS009660"/>
<evidence type="ECO:0000256" key="1">
    <source>
        <dbReference type="SAM" id="MobiDB-lite"/>
    </source>
</evidence>
<dbReference type="EnsemblMetazoa" id="ASIC002536-RA">
    <property type="protein sequence ID" value="ASIC002536-PA"/>
    <property type="gene ID" value="ASIC002536"/>
</dbReference>
<protein>
    <submittedName>
        <fullName evidence="2 3">Transposase domain-containing protein</fullName>
    </submittedName>
</protein>
<evidence type="ECO:0000313" key="2">
    <source>
        <dbReference type="EMBL" id="KFB35658.1"/>
    </source>
</evidence>
<dbReference type="OMA" id="HMEAREC"/>
<dbReference type="AlphaFoldDB" id="A0A084VCG4"/>
<sequence>MADRRSFFDQKRATGALAKRVRAITPEREREEQHPEDQDSSSSSSVVIIDSDDTTPVLDNQLLSNEDNEEEAEDDSHDKYAMFDHMEARECFRVMAILKQVDQDTVEMMLAILRKKAPQFGMPKDPRTLVKTNRKATGIREVTGGKLWYNGLRHCLDVEFRNKDMSLVKELNLNFGYDGIPISESSSAVLWPLMVNVHEMPHVKPMCVSVFYGMKKPASVEEILRPFVEEANQLVEEGINLNGQDVKVKIRVIVADTEARTALKCVYSHNSLHGCQRCDCVGEHSSRSRTTAYPVGKGPVRTHTAFCNNEYPDHQRTSYRSPLVDLKGGFDIIRDVVVADRLHLIDHGVTRRLLKGRLLGKWGLPCWSDDVRTQISSRLLQIKLPSEINRPMRSLDNIGYWKATEYRSFLHYVGIVVLEDILEPQHYKHFLLYSCAITILSTEVYKRHWPLAGGMLQKFVEQYAEFFGAEYISSNLHNLLHVQEDVNKFGPLETISTYPFESAAQPLKRSLRHGHLCLEQISNRQSELDQIKELIEMPVRSTGTYVAANGIFFMKSFQLKDSSSDGWFLTRDAKIMRYIEARKTSDGIVISGKELTGARDYLHAPNNPICLNIIPRTQCLFL</sequence>
<dbReference type="EMBL" id="ATLV01010708">
    <property type="status" value="NOT_ANNOTATED_CDS"/>
    <property type="molecule type" value="Genomic_DNA"/>
</dbReference>
<dbReference type="Proteomes" id="UP000030765">
    <property type="component" value="Unassembled WGS sequence"/>
</dbReference>
<dbReference type="EMBL" id="KE524605">
    <property type="protein sequence ID" value="KFB35658.1"/>
    <property type="molecule type" value="Genomic_DNA"/>
</dbReference>
<feature type="region of interest" description="Disordered" evidence="1">
    <location>
        <begin position="1"/>
        <end position="51"/>
    </location>
</feature>